<evidence type="ECO:0000313" key="2">
    <source>
        <dbReference type="EnsemblMetazoa" id="Aqu2.1.06585_001"/>
    </source>
</evidence>
<reference evidence="2" key="1">
    <citation type="submission" date="2017-05" db="UniProtKB">
        <authorList>
            <consortium name="EnsemblMetazoa"/>
        </authorList>
    </citation>
    <scope>IDENTIFICATION</scope>
</reference>
<dbReference type="EnsemblMetazoa" id="Aqu2.1.06585_001">
    <property type="protein sequence ID" value="Aqu2.1.06585_001"/>
    <property type="gene ID" value="Aqu2.1.06585"/>
</dbReference>
<feature type="chain" id="PRO_5010860500" evidence="1">
    <location>
        <begin position="18"/>
        <end position="254"/>
    </location>
</feature>
<keyword evidence="1" id="KW-0732">Signal</keyword>
<accession>A0A1X7SWQ3</accession>
<feature type="signal peptide" evidence="1">
    <location>
        <begin position="1"/>
        <end position="17"/>
    </location>
</feature>
<sequence length="254" mass="28271">MSVQLLLLALLSVSVKGQEWIQLAGAGSAMHSVHANSQFLWGIDTNNIAQYCKRPCSSKWEYRTHNIRNLDVGTDFTYFASFDYKLYRGTAKESNYDVANEDVDTIDVAAGGNGYIWLLDADNNIRKWSTSLESVDSSIDGRFINIAANSEYVFGIDFSNTINYRPIFGGKGPWETIPGQFKCMTAGAREIFAVGFNNTLMFRCTIPCIGNWEKMESPASNVVQLDATVDALFAVTSAGIIYRHELPLASYYNN</sequence>
<protein>
    <submittedName>
        <fullName evidence="2">Uncharacterized protein</fullName>
    </submittedName>
</protein>
<organism evidence="2">
    <name type="scientific">Amphimedon queenslandica</name>
    <name type="common">Sponge</name>
    <dbReference type="NCBI Taxonomy" id="400682"/>
    <lineage>
        <taxon>Eukaryota</taxon>
        <taxon>Metazoa</taxon>
        <taxon>Porifera</taxon>
        <taxon>Demospongiae</taxon>
        <taxon>Heteroscleromorpha</taxon>
        <taxon>Haplosclerida</taxon>
        <taxon>Niphatidae</taxon>
        <taxon>Amphimedon</taxon>
    </lineage>
</organism>
<dbReference type="SUPFAM" id="SSF50985">
    <property type="entry name" value="RCC1/BLIP-II"/>
    <property type="match status" value="1"/>
</dbReference>
<dbReference type="OrthoDB" id="166585at2759"/>
<dbReference type="AlphaFoldDB" id="A0A1X7SWQ3"/>
<dbReference type="InterPro" id="IPR006624">
    <property type="entry name" value="Beta-propeller_rpt_TECPR"/>
</dbReference>
<dbReference type="InterPro" id="IPR009091">
    <property type="entry name" value="RCC1/BLIP-II"/>
</dbReference>
<name>A0A1X7SWQ3_AMPQE</name>
<proteinExistence type="predicted"/>
<evidence type="ECO:0000256" key="1">
    <source>
        <dbReference type="SAM" id="SignalP"/>
    </source>
</evidence>
<dbReference type="InParanoid" id="A0A1X7SWQ3"/>
<dbReference type="SMART" id="SM00706">
    <property type="entry name" value="TECPR"/>
    <property type="match status" value="3"/>
</dbReference>